<reference evidence="5 6" key="1">
    <citation type="submission" date="2019-07" db="EMBL/GenBank/DDBJ databases">
        <title>Description of 53C-WASEF.</title>
        <authorList>
            <person name="Pitt A."/>
            <person name="Hahn M.W."/>
        </authorList>
    </citation>
    <scope>NUCLEOTIDE SEQUENCE [LARGE SCALE GENOMIC DNA]</scope>
    <source>
        <strain evidence="5 6">53C-WASEF</strain>
    </source>
</reference>
<keyword evidence="3" id="KW-1133">Transmembrane helix</keyword>
<evidence type="ECO:0000256" key="3">
    <source>
        <dbReference type="SAM" id="Phobius"/>
    </source>
</evidence>
<dbReference type="Pfam" id="PF07963">
    <property type="entry name" value="N_methyl"/>
    <property type="match status" value="1"/>
</dbReference>
<name>A0A556QRU0_9BACT</name>
<evidence type="ECO:0000256" key="1">
    <source>
        <dbReference type="ARBA" id="ARBA00022481"/>
    </source>
</evidence>
<dbReference type="GO" id="GO:0015627">
    <property type="term" value="C:type II protein secretion system complex"/>
    <property type="evidence" value="ECO:0007669"/>
    <property type="project" value="InterPro"/>
</dbReference>
<protein>
    <submittedName>
        <fullName evidence="5">Prepilin-type N-terminal cleavage/methylation domain-containing protein</fullName>
    </submittedName>
</protein>
<dbReference type="InterPro" id="IPR000983">
    <property type="entry name" value="Bac_GSPG_pilin"/>
</dbReference>
<keyword evidence="3" id="KW-0812">Transmembrane</keyword>
<feature type="transmembrane region" description="Helical" evidence="3">
    <location>
        <begin position="7"/>
        <end position="31"/>
    </location>
</feature>
<organism evidence="5 6">
    <name type="scientific">Rariglobus hedericola</name>
    <dbReference type="NCBI Taxonomy" id="2597822"/>
    <lineage>
        <taxon>Bacteria</taxon>
        <taxon>Pseudomonadati</taxon>
        <taxon>Verrucomicrobiota</taxon>
        <taxon>Opitutia</taxon>
        <taxon>Opitutales</taxon>
        <taxon>Opitutaceae</taxon>
        <taxon>Rariglobus</taxon>
    </lineage>
</organism>
<keyword evidence="1" id="KW-0488">Methylation</keyword>
<evidence type="ECO:0000259" key="4">
    <source>
        <dbReference type="Pfam" id="PF07596"/>
    </source>
</evidence>
<dbReference type="PRINTS" id="PR00813">
    <property type="entry name" value="BCTERIALGSPG"/>
</dbReference>
<gene>
    <name evidence="5" type="ORF">FPL22_08630</name>
</gene>
<evidence type="ECO:0000313" key="6">
    <source>
        <dbReference type="Proteomes" id="UP000315648"/>
    </source>
</evidence>
<accession>A0A556QRU0</accession>
<dbReference type="InterPro" id="IPR045584">
    <property type="entry name" value="Pilin-like"/>
</dbReference>
<dbReference type="Pfam" id="PF07596">
    <property type="entry name" value="SBP_bac_10"/>
    <property type="match status" value="1"/>
</dbReference>
<dbReference type="InterPro" id="IPR011453">
    <property type="entry name" value="DUF1559"/>
</dbReference>
<sequence>MRSRSRAFTLIELLTVIAIIGVLAAVIIGSVSKVRDAARRSTCVSNLRQLGAAFPLYAADNNGFYPAVRQATYPYPGDASGSYKKQNPPPGVNPSGENWQVEISRYIIREQTTIQQVQNAYGTSNVAHCPTYDLLFNTSATMSSQSNISTAGYGMNLNMKCRGC</sequence>
<dbReference type="OrthoDB" id="285651at2"/>
<feature type="region of interest" description="Disordered" evidence="2">
    <location>
        <begin position="78"/>
        <end position="97"/>
    </location>
</feature>
<dbReference type="Proteomes" id="UP000315648">
    <property type="component" value="Unassembled WGS sequence"/>
</dbReference>
<keyword evidence="6" id="KW-1185">Reference proteome</keyword>
<dbReference type="SUPFAM" id="SSF54523">
    <property type="entry name" value="Pili subunits"/>
    <property type="match status" value="1"/>
</dbReference>
<dbReference type="GO" id="GO:0015628">
    <property type="term" value="P:protein secretion by the type II secretion system"/>
    <property type="evidence" value="ECO:0007669"/>
    <property type="project" value="InterPro"/>
</dbReference>
<proteinExistence type="predicted"/>
<feature type="domain" description="DUF1559" evidence="4">
    <location>
        <begin position="33"/>
        <end position="103"/>
    </location>
</feature>
<comment type="caution">
    <text evidence="5">The sequence shown here is derived from an EMBL/GenBank/DDBJ whole genome shotgun (WGS) entry which is preliminary data.</text>
</comment>
<dbReference type="EMBL" id="VMBG01000001">
    <property type="protein sequence ID" value="TSJ79339.1"/>
    <property type="molecule type" value="Genomic_DNA"/>
</dbReference>
<dbReference type="Gene3D" id="3.30.700.10">
    <property type="entry name" value="Glycoprotein, Type 4 Pilin"/>
    <property type="match status" value="1"/>
</dbReference>
<evidence type="ECO:0000256" key="2">
    <source>
        <dbReference type="SAM" id="MobiDB-lite"/>
    </source>
</evidence>
<dbReference type="InterPro" id="IPR012902">
    <property type="entry name" value="N_methyl_site"/>
</dbReference>
<evidence type="ECO:0000313" key="5">
    <source>
        <dbReference type="EMBL" id="TSJ79339.1"/>
    </source>
</evidence>
<dbReference type="RefSeq" id="WP_144229791.1">
    <property type="nucleotide sequence ID" value="NZ_CBCRVV010000007.1"/>
</dbReference>
<dbReference type="PANTHER" id="PTHR30093">
    <property type="entry name" value="GENERAL SECRETION PATHWAY PROTEIN G"/>
    <property type="match status" value="1"/>
</dbReference>
<dbReference type="AlphaFoldDB" id="A0A556QRU0"/>
<dbReference type="NCBIfam" id="TIGR02532">
    <property type="entry name" value="IV_pilin_GFxxxE"/>
    <property type="match status" value="1"/>
</dbReference>
<keyword evidence="3" id="KW-0472">Membrane</keyword>